<feature type="transmembrane region" description="Helical" evidence="1">
    <location>
        <begin position="12"/>
        <end position="30"/>
    </location>
</feature>
<dbReference type="InterPro" id="IPR001633">
    <property type="entry name" value="EAL_dom"/>
</dbReference>
<evidence type="ECO:0000313" key="5">
    <source>
        <dbReference type="Proteomes" id="UP001180487"/>
    </source>
</evidence>
<accession>A0ABU2CFS6</accession>
<protein>
    <submittedName>
        <fullName evidence="4">Diguanylate cyclase (GGDEF)-like protein</fullName>
    </submittedName>
</protein>
<dbReference type="Gene3D" id="3.30.70.270">
    <property type="match status" value="1"/>
</dbReference>
<dbReference type="PROSITE" id="PS50883">
    <property type="entry name" value="EAL"/>
    <property type="match status" value="1"/>
</dbReference>
<name>A0ABU2CFS6_9BURK</name>
<dbReference type="RefSeq" id="WP_310377083.1">
    <property type="nucleotide sequence ID" value="NZ_JAVDXT010000007.1"/>
</dbReference>
<proteinExistence type="predicted"/>
<dbReference type="PANTHER" id="PTHR33121">
    <property type="entry name" value="CYCLIC DI-GMP PHOSPHODIESTERASE PDEF"/>
    <property type="match status" value="1"/>
</dbReference>
<keyword evidence="5" id="KW-1185">Reference proteome</keyword>
<comment type="caution">
    <text evidence="4">The sequence shown here is derived from an EMBL/GenBank/DDBJ whole genome shotgun (WGS) entry which is preliminary data.</text>
</comment>
<dbReference type="CDD" id="cd01949">
    <property type="entry name" value="GGDEF"/>
    <property type="match status" value="1"/>
</dbReference>
<gene>
    <name evidence="4" type="ORF">J2X19_004904</name>
</gene>
<keyword evidence="1" id="KW-0812">Transmembrane</keyword>
<reference evidence="4 5" key="1">
    <citation type="submission" date="2023-07" db="EMBL/GenBank/DDBJ databases">
        <title>Sorghum-associated microbial communities from plants grown in Nebraska, USA.</title>
        <authorList>
            <person name="Schachtman D."/>
        </authorList>
    </citation>
    <scope>NUCLEOTIDE SEQUENCE [LARGE SCALE GENOMIC DNA]</scope>
    <source>
        <strain evidence="4 5">BE313</strain>
    </source>
</reference>
<feature type="domain" description="EAL" evidence="2">
    <location>
        <begin position="223"/>
        <end position="476"/>
    </location>
</feature>
<dbReference type="PANTHER" id="PTHR33121:SF71">
    <property type="entry name" value="OXYGEN SENSOR PROTEIN DOSP"/>
    <property type="match status" value="1"/>
</dbReference>
<dbReference type="SUPFAM" id="SSF55073">
    <property type="entry name" value="Nucleotide cyclase"/>
    <property type="match status" value="1"/>
</dbReference>
<organism evidence="4 5">
    <name type="scientific">Rhodoferax ferrireducens</name>
    <dbReference type="NCBI Taxonomy" id="192843"/>
    <lineage>
        <taxon>Bacteria</taxon>
        <taxon>Pseudomonadati</taxon>
        <taxon>Pseudomonadota</taxon>
        <taxon>Betaproteobacteria</taxon>
        <taxon>Burkholderiales</taxon>
        <taxon>Comamonadaceae</taxon>
        <taxon>Rhodoferax</taxon>
    </lineage>
</organism>
<dbReference type="Pfam" id="PF00563">
    <property type="entry name" value="EAL"/>
    <property type="match status" value="1"/>
</dbReference>
<dbReference type="InterPro" id="IPR043128">
    <property type="entry name" value="Rev_trsase/Diguanyl_cyclase"/>
</dbReference>
<dbReference type="InterPro" id="IPR029787">
    <property type="entry name" value="Nucleotide_cyclase"/>
</dbReference>
<dbReference type="EMBL" id="JAVDXT010000007">
    <property type="protein sequence ID" value="MDR7380202.1"/>
    <property type="molecule type" value="Genomic_DNA"/>
</dbReference>
<dbReference type="SMART" id="SM00052">
    <property type="entry name" value="EAL"/>
    <property type="match status" value="1"/>
</dbReference>
<evidence type="ECO:0000259" key="3">
    <source>
        <dbReference type="PROSITE" id="PS50887"/>
    </source>
</evidence>
<evidence type="ECO:0000256" key="1">
    <source>
        <dbReference type="SAM" id="Phobius"/>
    </source>
</evidence>
<dbReference type="Proteomes" id="UP001180487">
    <property type="component" value="Unassembled WGS sequence"/>
</dbReference>
<keyword evidence="1" id="KW-1133">Transmembrane helix</keyword>
<dbReference type="InterPro" id="IPR050706">
    <property type="entry name" value="Cyclic-di-GMP_PDE-like"/>
</dbReference>
<dbReference type="SMART" id="SM00267">
    <property type="entry name" value="GGDEF"/>
    <property type="match status" value="1"/>
</dbReference>
<dbReference type="CDD" id="cd01948">
    <property type="entry name" value="EAL"/>
    <property type="match status" value="1"/>
</dbReference>
<evidence type="ECO:0000313" key="4">
    <source>
        <dbReference type="EMBL" id="MDR7380202.1"/>
    </source>
</evidence>
<keyword evidence="1" id="KW-0472">Membrane</keyword>
<dbReference type="Pfam" id="PF00990">
    <property type="entry name" value="GGDEF"/>
    <property type="match status" value="1"/>
</dbReference>
<dbReference type="Gene3D" id="3.20.20.450">
    <property type="entry name" value="EAL domain"/>
    <property type="match status" value="1"/>
</dbReference>
<dbReference type="InterPro" id="IPR000160">
    <property type="entry name" value="GGDEF_dom"/>
</dbReference>
<feature type="domain" description="GGDEF" evidence="3">
    <location>
        <begin position="80"/>
        <end position="214"/>
    </location>
</feature>
<evidence type="ECO:0000259" key="2">
    <source>
        <dbReference type="PROSITE" id="PS50883"/>
    </source>
</evidence>
<dbReference type="SUPFAM" id="SSF141868">
    <property type="entry name" value="EAL domain-like"/>
    <property type="match status" value="1"/>
</dbReference>
<sequence>MEFIRSSPFAPWLLLCLALGGAALVAYLFWRWRRTAALLAQVSGELAQAYARDGLTGLLTPRQFERELDDAVLRGDFDGHAVCVLYVDVDHFRATNEAYGKKAGDQVLQELAHRIQTGLGPDTAAARMVGNEFALILRGGLEAGRQAAATVAAAFAAPIVVQSKAKSQSLTLTCSVGLAVYPLQAERRNLVERAAMAMRSVKLAGGDGFAEYDPQLAQARRDSASLMHDLRGALERQEFQLYYQPKIDARSLQVTSAEALIRWRHPKRGLVGPDKFIPLAERYGMMQSIGRWVIEQACQQAMVWRQQGLSMRIAVNISGQQMRREDFAEHLETVLVQTGTPASRFTCEITESVALENTAATMQTFDKLRALGVHVSIDDFGTGHSSLASLRKLPAAELKIDRAFIIDLETSEHAQFIANTVVRMAHALEMRVVAEGVETRSQRDLLVQMGCDELQGYLFAKPMRARELGVWAVRDHNNAESLFRPSLYFES</sequence>
<dbReference type="NCBIfam" id="TIGR00254">
    <property type="entry name" value="GGDEF"/>
    <property type="match status" value="1"/>
</dbReference>
<dbReference type="InterPro" id="IPR035919">
    <property type="entry name" value="EAL_sf"/>
</dbReference>
<dbReference type="PROSITE" id="PS50887">
    <property type="entry name" value="GGDEF"/>
    <property type="match status" value="1"/>
</dbReference>